<dbReference type="GO" id="GO:0005524">
    <property type="term" value="F:ATP binding"/>
    <property type="evidence" value="ECO:0007669"/>
    <property type="project" value="UniProtKB-KW"/>
</dbReference>
<dbReference type="OrthoDB" id="279267at2"/>
<dbReference type="CDD" id="cd14014">
    <property type="entry name" value="STKc_PknB_like"/>
    <property type="match status" value="1"/>
</dbReference>
<evidence type="ECO:0000259" key="7">
    <source>
        <dbReference type="PROSITE" id="PS50011"/>
    </source>
</evidence>
<feature type="repeat" description="WD" evidence="5">
    <location>
        <begin position="609"/>
        <end position="650"/>
    </location>
</feature>
<evidence type="ECO:0000256" key="4">
    <source>
        <dbReference type="ARBA" id="ARBA00022840"/>
    </source>
</evidence>
<dbReference type="EMBL" id="SJPV01000001">
    <property type="protein sequence ID" value="TWU42533.1"/>
    <property type="molecule type" value="Genomic_DNA"/>
</dbReference>
<dbReference type="Pfam" id="PF00400">
    <property type="entry name" value="WD40"/>
    <property type="match status" value="4"/>
</dbReference>
<dbReference type="InterPro" id="IPR000719">
    <property type="entry name" value="Prot_kinase_dom"/>
</dbReference>
<feature type="compositionally biased region" description="Polar residues" evidence="6">
    <location>
        <begin position="1"/>
        <end position="13"/>
    </location>
</feature>
<keyword evidence="5" id="KW-0853">WD repeat</keyword>
<evidence type="ECO:0000313" key="8">
    <source>
        <dbReference type="EMBL" id="TWU42533.1"/>
    </source>
</evidence>
<dbReference type="PROSITE" id="PS50294">
    <property type="entry name" value="WD_REPEATS_REGION"/>
    <property type="match status" value="2"/>
</dbReference>
<keyword evidence="4" id="KW-0067">ATP-binding</keyword>
<evidence type="ECO:0000256" key="5">
    <source>
        <dbReference type="PROSITE-ProRule" id="PRU00221"/>
    </source>
</evidence>
<feature type="compositionally biased region" description="Pro residues" evidence="6">
    <location>
        <begin position="335"/>
        <end position="345"/>
    </location>
</feature>
<dbReference type="InterPro" id="IPR008271">
    <property type="entry name" value="Ser/Thr_kinase_AS"/>
</dbReference>
<dbReference type="Gene3D" id="2.130.10.10">
    <property type="entry name" value="YVTN repeat-like/Quinoprotein amine dehydrogenase"/>
    <property type="match status" value="2"/>
</dbReference>
<feature type="domain" description="Protein kinase" evidence="7">
    <location>
        <begin position="53"/>
        <end position="318"/>
    </location>
</feature>
<accession>A0A5C6DYL9</accession>
<dbReference type="SUPFAM" id="SSF56112">
    <property type="entry name" value="Protein kinase-like (PK-like)"/>
    <property type="match status" value="1"/>
</dbReference>
<dbReference type="Gene3D" id="3.30.200.20">
    <property type="entry name" value="Phosphorylase Kinase, domain 1"/>
    <property type="match status" value="1"/>
</dbReference>
<organism evidence="8 9">
    <name type="scientific">Novipirellula artificiosorum</name>
    <dbReference type="NCBI Taxonomy" id="2528016"/>
    <lineage>
        <taxon>Bacteria</taxon>
        <taxon>Pseudomonadati</taxon>
        <taxon>Planctomycetota</taxon>
        <taxon>Planctomycetia</taxon>
        <taxon>Pirellulales</taxon>
        <taxon>Pirellulaceae</taxon>
        <taxon>Novipirellula</taxon>
    </lineage>
</organism>
<evidence type="ECO:0000256" key="3">
    <source>
        <dbReference type="ARBA" id="ARBA00022777"/>
    </source>
</evidence>
<dbReference type="EC" id="2.7.11.1" evidence="8"/>
<dbReference type="PANTHER" id="PTHR43289">
    <property type="entry name" value="MITOGEN-ACTIVATED PROTEIN KINASE KINASE KINASE 20-RELATED"/>
    <property type="match status" value="1"/>
</dbReference>
<feature type="repeat" description="WD" evidence="5">
    <location>
        <begin position="697"/>
        <end position="726"/>
    </location>
</feature>
<comment type="caution">
    <text evidence="8">The sequence shown here is derived from an EMBL/GenBank/DDBJ whole genome shotgun (WGS) entry which is preliminary data.</text>
</comment>
<dbReference type="GO" id="GO:0004674">
    <property type="term" value="F:protein serine/threonine kinase activity"/>
    <property type="evidence" value="ECO:0007669"/>
    <property type="project" value="UniProtKB-EC"/>
</dbReference>
<name>A0A5C6DYL9_9BACT</name>
<dbReference type="SUPFAM" id="SSF50978">
    <property type="entry name" value="WD40 repeat-like"/>
    <property type="match status" value="1"/>
</dbReference>
<dbReference type="InterPro" id="IPR015943">
    <property type="entry name" value="WD40/YVTN_repeat-like_dom_sf"/>
</dbReference>
<dbReference type="Proteomes" id="UP000319143">
    <property type="component" value="Unassembled WGS sequence"/>
</dbReference>
<gene>
    <name evidence="8" type="primary">stkP_1</name>
    <name evidence="8" type="ORF">Poly41_08300</name>
</gene>
<dbReference type="SMART" id="SM00220">
    <property type="entry name" value="S_TKc"/>
    <property type="match status" value="1"/>
</dbReference>
<protein>
    <submittedName>
        <fullName evidence="8">Serine/threonine-protein kinase StkP</fullName>
        <ecNumber evidence="8">2.7.11.1</ecNumber>
    </submittedName>
</protein>
<dbReference type="Gene3D" id="1.10.510.10">
    <property type="entry name" value="Transferase(Phosphotransferase) domain 1"/>
    <property type="match status" value="1"/>
</dbReference>
<reference evidence="8 9" key="1">
    <citation type="submission" date="2019-02" db="EMBL/GenBank/DDBJ databases">
        <title>Deep-cultivation of Planctomycetes and their phenomic and genomic characterization uncovers novel biology.</title>
        <authorList>
            <person name="Wiegand S."/>
            <person name="Jogler M."/>
            <person name="Boedeker C."/>
            <person name="Pinto D."/>
            <person name="Vollmers J."/>
            <person name="Rivas-Marin E."/>
            <person name="Kohn T."/>
            <person name="Peeters S.H."/>
            <person name="Heuer A."/>
            <person name="Rast P."/>
            <person name="Oberbeckmann S."/>
            <person name="Bunk B."/>
            <person name="Jeske O."/>
            <person name="Meyerdierks A."/>
            <person name="Storesund J.E."/>
            <person name="Kallscheuer N."/>
            <person name="Luecker S."/>
            <person name="Lage O.M."/>
            <person name="Pohl T."/>
            <person name="Merkel B.J."/>
            <person name="Hornburger P."/>
            <person name="Mueller R.-W."/>
            <person name="Bruemmer F."/>
            <person name="Labrenz M."/>
            <person name="Spormann A.M."/>
            <person name="Op Den Camp H."/>
            <person name="Overmann J."/>
            <person name="Amann R."/>
            <person name="Jetten M.S.M."/>
            <person name="Mascher T."/>
            <person name="Medema M.H."/>
            <person name="Devos D.P."/>
            <person name="Kaster A.-K."/>
            <person name="Ovreas L."/>
            <person name="Rohde M."/>
            <person name="Galperin M.Y."/>
            <person name="Jogler C."/>
        </authorList>
    </citation>
    <scope>NUCLEOTIDE SEQUENCE [LARGE SCALE GENOMIC DNA]</scope>
    <source>
        <strain evidence="8 9">Poly41</strain>
    </source>
</reference>
<feature type="region of interest" description="Disordered" evidence="6">
    <location>
        <begin position="334"/>
        <end position="369"/>
    </location>
</feature>
<proteinExistence type="predicted"/>
<dbReference type="PROSITE" id="PS00108">
    <property type="entry name" value="PROTEIN_KINASE_ST"/>
    <property type="match status" value="1"/>
</dbReference>
<feature type="region of interest" description="Disordered" evidence="6">
    <location>
        <begin position="1"/>
        <end position="37"/>
    </location>
</feature>
<evidence type="ECO:0000256" key="2">
    <source>
        <dbReference type="ARBA" id="ARBA00022741"/>
    </source>
</evidence>
<dbReference type="PANTHER" id="PTHR43289:SF6">
    <property type="entry name" value="SERINE_THREONINE-PROTEIN KINASE NEKL-3"/>
    <property type="match status" value="1"/>
</dbReference>
<dbReference type="AlphaFoldDB" id="A0A5C6DYL9"/>
<dbReference type="InterPro" id="IPR036322">
    <property type="entry name" value="WD40_repeat_dom_sf"/>
</dbReference>
<feature type="repeat" description="WD" evidence="5">
    <location>
        <begin position="658"/>
        <end position="690"/>
    </location>
</feature>
<dbReference type="SMART" id="SM00320">
    <property type="entry name" value="WD40"/>
    <property type="match status" value="6"/>
</dbReference>
<keyword evidence="1 8" id="KW-0808">Transferase</keyword>
<feature type="compositionally biased region" description="Basic and acidic residues" evidence="6">
    <location>
        <begin position="15"/>
        <end position="26"/>
    </location>
</feature>
<dbReference type="InterPro" id="IPR001680">
    <property type="entry name" value="WD40_rpt"/>
</dbReference>
<keyword evidence="9" id="KW-1185">Reference proteome</keyword>
<dbReference type="InterPro" id="IPR011009">
    <property type="entry name" value="Kinase-like_dom_sf"/>
</dbReference>
<keyword evidence="3 8" id="KW-0418">Kinase</keyword>
<dbReference type="PROSITE" id="PS50011">
    <property type="entry name" value="PROTEIN_KINASE_DOM"/>
    <property type="match status" value="1"/>
</dbReference>
<dbReference type="Pfam" id="PF00069">
    <property type="entry name" value="Pkinase"/>
    <property type="match status" value="1"/>
</dbReference>
<dbReference type="PROSITE" id="PS50082">
    <property type="entry name" value="WD_REPEATS_2"/>
    <property type="match status" value="3"/>
</dbReference>
<evidence type="ECO:0000256" key="1">
    <source>
        <dbReference type="ARBA" id="ARBA00022679"/>
    </source>
</evidence>
<sequence length="726" mass="78765">MTSQNDQDPSVQGSERADSDTTHAVKQEGLVGTDRSNSRQWEPLKVGEVLGRYEIIERLDGGGMGVVYRARHTALGKFVALKVVSTRNQASPQGMDRFFREMQAVGRLDPHPNVLNAYDAGDEAGIQYIATELIDGIQLANLISRTGPLSVSEACKIVAQAALGLDHLRKHNLVHRDVKPSNLMLTRDGMVKVVDMGLALLRDEQAEQLTLAGETMGSIDYMAPEQWRDCHAVDYRSDVYSLGCTFYCLLAGHAPFRDHPKGSVSRMRAHLQSDFPDIRKTRGDVPGDAIELLAAMVVKDPSQRLSDLVSLSKKLNVIASGDLRGLVQRCFLQDPSPPSRVPSPKPLSMLSAASMNAPTRAESEGKIPANSGKSKAALFRRNGRIGLAIVCLIGVVGFGVSRLGDDVESQSKLPLAAQDDSPKLLDANASMKLLSEPIAVCIGHQTKVTDVVFLDSENRVASISDDGVLCLFDLNRPSQPLQAIKVAERAATAIAYDLATHTLAIVSEDGLLQIRSAQDGALLQKESLGIGFTGMAFVPGKDTILTSDWNGEIRRFDLSENPVKNSLIFSRGDPLFDVEVAATGTFMAWAGREPIVSLFDVGQQTAMDLLGHKQWVYEVAISPDGEFLASAGHEGIVRIWQLPSGKPLTPIEHVVPQTICFFPDSHRLAVGGRDSVVQVWDVRSHQRIQRIAVGNPVNALALSANSKRMATAADEGMLKVWNLSLK</sequence>
<evidence type="ECO:0000256" key="6">
    <source>
        <dbReference type="SAM" id="MobiDB-lite"/>
    </source>
</evidence>
<evidence type="ECO:0000313" key="9">
    <source>
        <dbReference type="Proteomes" id="UP000319143"/>
    </source>
</evidence>
<dbReference type="RefSeq" id="WP_146524578.1">
    <property type="nucleotide sequence ID" value="NZ_SJPV01000001.1"/>
</dbReference>
<keyword evidence="2" id="KW-0547">Nucleotide-binding</keyword>